<dbReference type="InterPro" id="IPR011990">
    <property type="entry name" value="TPR-like_helical_dom_sf"/>
</dbReference>
<reference evidence="5" key="2">
    <citation type="journal article" date="2021" name="Syst. Appl. Microbiol.">
        <title>Roseomonas hellenica sp. nov., isolated from roots of wild-growing Alkanna tinctoria.</title>
        <authorList>
            <person name="Rat A."/>
            <person name="Naranjo H.D."/>
            <person name="Lebbe L."/>
            <person name="Cnockaert M."/>
            <person name="Krigas N."/>
            <person name="Grigoriadou K."/>
            <person name="Maloupa E."/>
            <person name="Willems A."/>
        </authorList>
    </citation>
    <scope>NUCLEOTIDE SEQUENCE</scope>
    <source>
        <strain evidence="5">LMG 31231</strain>
    </source>
</reference>
<dbReference type="Gene3D" id="1.25.40.10">
    <property type="entry name" value="Tetratricopeptide repeat domain"/>
    <property type="match status" value="1"/>
</dbReference>
<accession>A0A9X9WV62</accession>
<dbReference type="SUPFAM" id="SSF48452">
    <property type="entry name" value="TPR-like"/>
    <property type="match status" value="1"/>
</dbReference>
<reference evidence="5" key="1">
    <citation type="submission" date="2020-01" db="EMBL/GenBank/DDBJ databases">
        <authorList>
            <person name="Rat A."/>
        </authorList>
    </citation>
    <scope>NUCLEOTIDE SEQUENCE</scope>
    <source>
        <strain evidence="5">LMG 31231</strain>
    </source>
</reference>
<dbReference type="PANTHER" id="PTHR16263">
    <property type="entry name" value="TETRATRICOPEPTIDE REPEAT PROTEIN 38"/>
    <property type="match status" value="1"/>
</dbReference>
<evidence type="ECO:0000313" key="5">
    <source>
        <dbReference type="EMBL" id="MBR0671041.1"/>
    </source>
</evidence>
<evidence type="ECO:0000313" key="6">
    <source>
        <dbReference type="Proteomes" id="UP001138751"/>
    </source>
</evidence>
<gene>
    <name evidence="5" type="ORF">GXW76_07635</name>
</gene>
<dbReference type="CDD" id="cd05804">
    <property type="entry name" value="StaR_like"/>
    <property type="match status" value="1"/>
</dbReference>
<dbReference type="AlphaFoldDB" id="A0A9X9WV62"/>
<keyword evidence="6" id="KW-1185">Reference proteome</keyword>
<keyword evidence="3" id="KW-0677">Repeat</keyword>
<dbReference type="EMBL" id="JAAEDM010000014">
    <property type="protein sequence ID" value="MBR0671041.1"/>
    <property type="molecule type" value="Genomic_DNA"/>
</dbReference>
<dbReference type="RefSeq" id="WP_211861418.1">
    <property type="nucleotide sequence ID" value="NZ_JAAEDM010000014.1"/>
</dbReference>
<dbReference type="Proteomes" id="UP001138751">
    <property type="component" value="Unassembled WGS sequence"/>
</dbReference>
<dbReference type="PANTHER" id="PTHR16263:SF4">
    <property type="entry name" value="TETRATRICOPEPTIDE REPEAT PROTEIN 38"/>
    <property type="match status" value="1"/>
</dbReference>
<organism evidence="5 6">
    <name type="scientific">Neoroseomonas soli</name>
    <dbReference type="NCBI Taxonomy" id="1081025"/>
    <lineage>
        <taxon>Bacteria</taxon>
        <taxon>Pseudomonadati</taxon>
        <taxon>Pseudomonadota</taxon>
        <taxon>Alphaproteobacteria</taxon>
        <taxon>Acetobacterales</taxon>
        <taxon>Acetobacteraceae</taxon>
        <taxon>Neoroseomonas</taxon>
    </lineage>
</organism>
<evidence type="ECO:0000256" key="2">
    <source>
        <dbReference type="ARBA" id="ARBA00019992"/>
    </source>
</evidence>
<name>A0A9X9WV62_9PROT</name>
<comment type="caution">
    <text evidence="5">The sequence shown here is derived from an EMBL/GenBank/DDBJ whole genome shotgun (WGS) entry which is preliminary data.</text>
</comment>
<keyword evidence="4" id="KW-0802">TPR repeat</keyword>
<evidence type="ECO:0000256" key="1">
    <source>
        <dbReference type="ARBA" id="ARBA00005857"/>
    </source>
</evidence>
<proteinExistence type="inferred from homology"/>
<evidence type="ECO:0000256" key="3">
    <source>
        <dbReference type="ARBA" id="ARBA00022737"/>
    </source>
</evidence>
<comment type="similarity">
    <text evidence="1">Belongs to the TTC38 family.</text>
</comment>
<evidence type="ECO:0000256" key="4">
    <source>
        <dbReference type="ARBA" id="ARBA00022803"/>
    </source>
</evidence>
<sequence>MTITDDMGNALSGASPAARDAYAQASAEFRIYCGDPLATAQRAVEDSPEFVMGHALIAWLNLLGTEPAGTPAAREAIAAARRLPMTAQERGHVAALSHLAEGDWWAASRTIEDVAIAHPRDFLALQCGHQIDFFTGHARMLRDRIARALPAWKPGMPGYHAMLSMHAFGLEEMGDYAAAEAAGRRAVELEPRDGWGQHAVAHVLEMQNRVEDGIAWMRANPTAWSTDSFFAVHNWWHLALYHLERGEIAEVLALYDGPVKGGQSSVVLELIDATAMLWRLHLRGVELGERWQSVADRWETVGGAGSYAFNDWHAAMAFLGANRPGALEALIEAATRAASGAGDNAMFTREVGLPLIRGVKAFAEGDHRMATQRLRAARNIAHRFGGSHAQRDLIDLTLIEAALRGGETALGEALVAERQAIRPHSPVVLDFVRRMAA</sequence>
<dbReference type="InterPro" id="IPR033891">
    <property type="entry name" value="TTC38"/>
</dbReference>
<protein>
    <recommendedName>
        <fullName evidence="2">Tetratricopeptide repeat protein 38</fullName>
    </recommendedName>
</protein>